<dbReference type="Pfam" id="PF07670">
    <property type="entry name" value="Gate"/>
    <property type="match status" value="1"/>
</dbReference>
<feature type="transmembrane region" description="Helical" evidence="1">
    <location>
        <begin position="372"/>
        <end position="401"/>
    </location>
</feature>
<feature type="transmembrane region" description="Helical" evidence="1">
    <location>
        <begin position="49"/>
        <end position="72"/>
    </location>
</feature>
<dbReference type="EMBL" id="FQUW01000050">
    <property type="protein sequence ID" value="SHF66797.1"/>
    <property type="molecule type" value="Genomic_DNA"/>
</dbReference>
<reference evidence="4" key="1">
    <citation type="submission" date="2016-11" db="EMBL/GenBank/DDBJ databases">
        <authorList>
            <person name="Varghese N."/>
            <person name="Submissions S."/>
        </authorList>
    </citation>
    <scope>NUCLEOTIDE SEQUENCE [LARGE SCALE GENOMIC DNA]</scope>
    <source>
        <strain evidence="4">DSM 11792</strain>
    </source>
</reference>
<feature type="transmembrane region" description="Helical" evidence="1">
    <location>
        <begin position="291"/>
        <end position="311"/>
    </location>
</feature>
<feature type="domain" description="Nucleoside transporter/FeoB GTPase Gate" evidence="2">
    <location>
        <begin position="45"/>
        <end position="143"/>
    </location>
</feature>
<feature type="transmembrane region" description="Helical" evidence="1">
    <location>
        <begin position="223"/>
        <end position="241"/>
    </location>
</feature>
<gene>
    <name evidence="3" type="ORF">SAMN02745218_02834</name>
</gene>
<dbReference type="RefSeq" id="WP_073167426.1">
    <property type="nucleotide sequence ID" value="NZ_FQUW01000050.1"/>
</dbReference>
<keyword evidence="4" id="KW-1185">Reference proteome</keyword>
<feature type="transmembrane region" description="Helical" evidence="1">
    <location>
        <begin position="248"/>
        <end position="271"/>
    </location>
</feature>
<evidence type="ECO:0000256" key="1">
    <source>
        <dbReference type="SAM" id="Phobius"/>
    </source>
</evidence>
<evidence type="ECO:0000259" key="2">
    <source>
        <dbReference type="Pfam" id="PF07670"/>
    </source>
</evidence>
<dbReference type="AlphaFoldDB" id="A0A1M5DII0"/>
<feature type="transmembrane region" description="Helical" evidence="1">
    <location>
        <begin position="132"/>
        <end position="159"/>
    </location>
</feature>
<dbReference type="OrthoDB" id="1645614at2"/>
<sequence>MQKRQEIIRIFWTACALLFVLGMITRPQTVFEGAIFGLGTWWNIVFPSLLPFFIVSELLMNFGVVHFMGVLLEPVMRPLFNVPGTGSFVLAIGYTSGYPIGAMVTARLRAQKLCTRIEAERLMSFTNNSSPLFMLVAVAVGMFHNAALGPLIAGAHYMANLTLGLLLRFYGRHDPEILPRPAGEKNTWILKRALDELLAHQGQDKRPPGQIIGDAVKNSINNLLTIGGFIILFAVIINLLTQAGIIYLIARALGLVLVPMGLSPAVLPALASGLFEMTTGTRLASEAAAPLLHRLVAVAMILAWSGLSIQAQAASMIAGTDIRMRPFIMVRIAHAILAAFYTCLLFGPATALNQYLIQPVFAPLFAAHPISAWSISFLSLLILFVILGLMIFLALILILLTRLRILILRPR</sequence>
<feature type="transmembrane region" description="Helical" evidence="1">
    <location>
        <begin position="332"/>
        <end position="352"/>
    </location>
</feature>
<dbReference type="Proteomes" id="UP000184196">
    <property type="component" value="Unassembled WGS sequence"/>
</dbReference>
<protein>
    <submittedName>
        <fullName evidence="3">Sporulation integral membrane protein YlbJ</fullName>
    </submittedName>
</protein>
<keyword evidence="1" id="KW-0472">Membrane</keyword>
<organism evidence="3 4">
    <name type="scientific">Desulfofundulus australicus DSM 11792</name>
    <dbReference type="NCBI Taxonomy" id="1121425"/>
    <lineage>
        <taxon>Bacteria</taxon>
        <taxon>Bacillati</taxon>
        <taxon>Bacillota</taxon>
        <taxon>Clostridia</taxon>
        <taxon>Eubacteriales</taxon>
        <taxon>Peptococcaceae</taxon>
        <taxon>Desulfofundulus</taxon>
    </lineage>
</organism>
<dbReference type="NCBIfam" id="TIGR02871">
    <property type="entry name" value="spore_ylbJ"/>
    <property type="match status" value="1"/>
</dbReference>
<keyword evidence="1" id="KW-1133">Transmembrane helix</keyword>
<evidence type="ECO:0000313" key="3">
    <source>
        <dbReference type="EMBL" id="SHF66797.1"/>
    </source>
</evidence>
<dbReference type="InterPro" id="IPR011642">
    <property type="entry name" value="Gate_dom"/>
</dbReference>
<proteinExistence type="predicted"/>
<keyword evidence="1" id="KW-0812">Transmembrane</keyword>
<name>A0A1M5DII0_9FIRM</name>
<accession>A0A1M5DII0</accession>
<dbReference type="InterPro" id="IPR014226">
    <property type="entry name" value="Spore_IM_YlbJ"/>
</dbReference>
<evidence type="ECO:0000313" key="4">
    <source>
        <dbReference type="Proteomes" id="UP000184196"/>
    </source>
</evidence>